<dbReference type="HOGENOM" id="CLU_1289096_0_0_1"/>
<accession>W6MT86</accession>
<dbReference type="RefSeq" id="XP_022461587.1">
    <property type="nucleotide sequence ID" value="XM_022600375.1"/>
</dbReference>
<dbReference type="Proteomes" id="UP000019384">
    <property type="component" value="Unassembled WGS sequence"/>
</dbReference>
<evidence type="ECO:0000256" key="5">
    <source>
        <dbReference type="SAM" id="Phobius"/>
    </source>
</evidence>
<evidence type="ECO:0000256" key="3">
    <source>
        <dbReference type="ARBA" id="ARBA00022989"/>
    </source>
</evidence>
<sequence length="214" mass="23229">MGIWKSKDFTITMVIVAMGWTEFYGILTYYAMQYFEDVLGYTPLRTTACFLTMTIVAVSANVVVAFTFHLVSGRIFMVIGGLGFLGGAIVWETMDIHRSYWLGPFWAFSFTVIGGDISYNVANMVTLSSVSRELQSSASGVFNTVMQFAGIIGLAISSALVGARNPYYGTPEQDQHIPELFDGFKNAYLLAIGCGSVAVFLACFLKVGKSGASA</sequence>
<keyword evidence="7" id="KW-1185">Reference proteome</keyword>
<dbReference type="SUPFAM" id="SSF103473">
    <property type="entry name" value="MFS general substrate transporter"/>
    <property type="match status" value="1"/>
</dbReference>
<reference evidence="6" key="1">
    <citation type="submission" date="2013-12" db="EMBL/GenBank/DDBJ databases">
        <authorList>
            <person name="Genoscope - CEA"/>
        </authorList>
    </citation>
    <scope>NUCLEOTIDE SEQUENCE</scope>
    <source>
        <strain evidence="6">CBS 1993</strain>
    </source>
</reference>
<dbReference type="GeneID" id="34522975"/>
<evidence type="ECO:0008006" key="8">
    <source>
        <dbReference type="Google" id="ProtNLM"/>
    </source>
</evidence>
<dbReference type="PANTHER" id="PTHR42718:SF23">
    <property type="entry name" value="MAJOR FACILITATOR SUPERFAMILY (MFS) PROFILE DOMAIN-CONTAINING PROTEIN"/>
    <property type="match status" value="1"/>
</dbReference>
<dbReference type="AlphaFoldDB" id="W6MT86"/>
<evidence type="ECO:0000256" key="1">
    <source>
        <dbReference type="ARBA" id="ARBA00004141"/>
    </source>
</evidence>
<feature type="transmembrane region" description="Helical" evidence="5">
    <location>
        <begin position="187"/>
        <end position="205"/>
    </location>
</feature>
<dbReference type="InterPro" id="IPR036259">
    <property type="entry name" value="MFS_trans_sf"/>
</dbReference>
<proteinExistence type="predicted"/>
<protein>
    <recommendedName>
        <fullName evidence="8">Major facilitator superfamily (MFS) profile domain-containing protein</fullName>
    </recommendedName>
</protein>
<keyword evidence="3 5" id="KW-1133">Transmembrane helix</keyword>
<name>W6MT86_9ASCO</name>
<gene>
    <name evidence="6" type="ORF">KUCA_T00005596001</name>
</gene>
<evidence type="ECO:0000256" key="4">
    <source>
        <dbReference type="ARBA" id="ARBA00023136"/>
    </source>
</evidence>
<feature type="transmembrane region" description="Helical" evidence="5">
    <location>
        <begin position="140"/>
        <end position="161"/>
    </location>
</feature>
<feature type="transmembrane region" description="Helical" evidence="5">
    <location>
        <begin position="75"/>
        <end position="94"/>
    </location>
</feature>
<evidence type="ECO:0000313" key="7">
    <source>
        <dbReference type="Proteomes" id="UP000019384"/>
    </source>
</evidence>
<organism evidence="6 7">
    <name type="scientific">Kuraishia capsulata CBS 1993</name>
    <dbReference type="NCBI Taxonomy" id="1382522"/>
    <lineage>
        <taxon>Eukaryota</taxon>
        <taxon>Fungi</taxon>
        <taxon>Dikarya</taxon>
        <taxon>Ascomycota</taxon>
        <taxon>Saccharomycotina</taxon>
        <taxon>Pichiomycetes</taxon>
        <taxon>Pichiales</taxon>
        <taxon>Pichiaceae</taxon>
        <taxon>Kuraishia</taxon>
    </lineage>
</organism>
<keyword evidence="4 5" id="KW-0472">Membrane</keyword>
<comment type="subcellular location">
    <subcellularLocation>
        <location evidence="1">Membrane</location>
        <topology evidence="1">Multi-pass membrane protein</topology>
    </subcellularLocation>
</comment>
<dbReference type="EMBL" id="HG793131">
    <property type="protein sequence ID" value="CDK29603.1"/>
    <property type="molecule type" value="Genomic_DNA"/>
</dbReference>
<reference evidence="6" key="2">
    <citation type="submission" date="2014-02" db="EMBL/GenBank/DDBJ databases">
        <title>Complete DNA sequence of /Kuraishia capsulata/ illustrates novel genomic features among budding yeasts (/Saccharomycotina/).</title>
        <authorList>
            <person name="Morales L."/>
            <person name="Noel B."/>
            <person name="Porcel B."/>
            <person name="Marcet-Houben M."/>
            <person name="Hullo M-F."/>
            <person name="Sacerdot C."/>
            <person name="Tekaia F."/>
            <person name="Leh-Louis V."/>
            <person name="Despons L."/>
            <person name="Khanna V."/>
            <person name="Aury J-M."/>
            <person name="Barbe V."/>
            <person name="Couloux A."/>
            <person name="Labadie K."/>
            <person name="Pelletier E."/>
            <person name="Souciet J-L."/>
            <person name="Boekhout T."/>
            <person name="Gabaldon T."/>
            <person name="Wincker P."/>
            <person name="Dujon B."/>
        </authorList>
    </citation>
    <scope>NUCLEOTIDE SEQUENCE</scope>
    <source>
        <strain evidence="6">CBS 1993</strain>
    </source>
</reference>
<dbReference type="GO" id="GO:0016020">
    <property type="term" value="C:membrane"/>
    <property type="evidence" value="ECO:0007669"/>
    <property type="project" value="UniProtKB-SubCell"/>
</dbReference>
<dbReference type="Gene3D" id="1.20.1250.20">
    <property type="entry name" value="MFS general substrate transporter like domains"/>
    <property type="match status" value="1"/>
</dbReference>
<feature type="transmembrane region" description="Helical" evidence="5">
    <location>
        <begin position="100"/>
        <end position="119"/>
    </location>
</feature>
<feature type="transmembrane region" description="Helical" evidence="5">
    <location>
        <begin position="44"/>
        <end position="68"/>
    </location>
</feature>
<dbReference type="PANTHER" id="PTHR42718">
    <property type="entry name" value="MAJOR FACILITATOR SUPERFAMILY MULTIDRUG TRANSPORTER MFSC"/>
    <property type="match status" value="1"/>
</dbReference>
<evidence type="ECO:0000256" key="2">
    <source>
        <dbReference type="ARBA" id="ARBA00022692"/>
    </source>
</evidence>
<feature type="transmembrane region" description="Helical" evidence="5">
    <location>
        <begin position="12"/>
        <end position="32"/>
    </location>
</feature>
<evidence type="ECO:0000313" key="6">
    <source>
        <dbReference type="EMBL" id="CDK29603.1"/>
    </source>
</evidence>
<dbReference type="OrthoDB" id="2130629at2759"/>
<keyword evidence="2 5" id="KW-0812">Transmembrane</keyword>